<organism evidence="2 3">
    <name type="scientific">Rhodotorula diobovata</name>
    <dbReference type="NCBI Taxonomy" id="5288"/>
    <lineage>
        <taxon>Eukaryota</taxon>
        <taxon>Fungi</taxon>
        <taxon>Dikarya</taxon>
        <taxon>Basidiomycota</taxon>
        <taxon>Pucciniomycotina</taxon>
        <taxon>Microbotryomycetes</taxon>
        <taxon>Sporidiobolales</taxon>
        <taxon>Sporidiobolaceae</taxon>
        <taxon>Rhodotorula</taxon>
    </lineage>
</organism>
<dbReference type="OrthoDB" id="2405944at2759"/>
<dbReference type="PANTHER" id="PTHR48419:SF1">
    <property type="entry name" value="SULFOTRANSFERASE DOMAIN-CONTAINING PROTEIN"/>
    <property type="match status" value="1"/>
</dbReference>
<proteinExistence type="predicted"/>
<dbReference type="Gene3D" id="3.40.50.300">
    <property type="entry name" value="P-loop containing nucleotide triphosphate hydrolases"/>
    <property type="match status" value="1"/>
</dbReference>
<dbReference type="SUPFAM" id="SSF52540">
    <property type="entry name" value="P-loop containing nucleoside triphosphate hydrolases"/>
    <property type="match status" value="1"/>
</dbReference>
<evidence type="ECO:0000313" key="3">
    <source>
        <dbReference type="Proteomes" id="UP000311382"/>
    </source>
</evidence>
<gene>
    <name evidence="2" type="ORF">DMC30DRAFT_348546</name>
</gene>
<keyword evidence="3" id="KW-1185">Reference proteome</keyword>
<sequence>MSPDASGLSESAPAVKASSSSDRPATIILWSHPRSCSTMVECMFLTRPDEFHVLHEPMGESWYYSKERVHKRFSQETCEESEHWDYTYDKAWKDVSTPHPTKRVFSKDMASYITDLSKPLGSVAPSYEGTSTTANNPTVIPTSALLQPHIKHTFLIRHPRRAVPSYARLCYPGAKTGFDYFDPSEMGYKESRRLFDFIREETGEAPLVVEAEKLLEDPKKVVSEYCAAVGIDFREDMLEWNSATRDHFAKWKGWHEDAEKSTGVGRRSESTSTDAEPAKAPTKPKEDKPLSDDLLKTVEDNLDDYEYLRSFANRS</sequence>
<dbReference type="PANTHER" id="PTHR48419">
    <property type="entry name" value="SULFOTRANSFERASE DOMAIN-CONTAINING PROTEIN"/>
    <property type="match status" value="1"/>
</dbReference>
<comment type="caution">
    <text evidence="2">The sequence shown here is derived from an EMBL/GenBank/DDBJ whole genome shotgun (WGS) entry which is preliminary data.</text>
</comment>
<dbReference type="STRING" id="5288.A0A5C5G0X1"/>
<name>A0A5C5G0X1_9BASI</name>
<accession>A0A5C5G0X1</accession>
<evidence type="ECO:0000313" key="2">
    <source>
        <dbReference type="EMBL" id="TNY22733.1"/>
    </source>
</evidence>
<reference evidence="2 3" key="1">
    <citation type="submission" date="2019-03" db="EMBL/GenBank/DDBJ databases">
        <title>Rhodosporidium diobovatum UCD-FST 08-225 genome sequencing, assembly, and annotation.</title>
        <authorList>
            <person name="Fakankun I.U."/>
            <person name="Fristensky B."/>
            <person name="Levin D.B."/>
        </authorList>
    </citation>
    <scope>NUCLEOTIDE SEQUENCE [LARGE SCALE GENOMIC DNA]</scope>
    <source>
        <strain evidence="2 3">UCD-FST 08-225</strain>
    </source>
</reference>
<dbReference type="InterPro" id="IPR027417">
    <property type="entry name" value="P-loop_NTPase"/>
</dbReference>
<feature type="compositionally biased region" description="Basic and acidic residues" evidence="1">
    <location>
        <begin position="283"/>
        <end position="293"/>
    </location>
</feature>
<dbReference type="Pfam" id="PF19798">
    <property type="entry name" value="Sulfotransfer_5"/>
    <property type="match status" value="1"/>
</dbReference>
<evidence type="ECO:0008006" key="4">
    <source>
        <dbReference type="Google" id="ProtNLM"/>
    </source>
</evidence>
<dbReference type="AlphaFoldDB" id="A0A5C5G0X1"/>
<dbReference type="InterPro" id="IPR053226">
    <property type="entry name" value="Pyrrolopyrazine_biosynth_F"/>
</dbReference>
<feature type="region of interest" description="Disordered" evidence="1">
    <location>
        <begin position="259"/>
        <end position="293"/>
    </location>
</feature>
<protein>
    <recommendedName>
        <fullName evidence="4">P-loop containing nucleoside triphosphate hydrolase protein</fullName>
    </recommendedName>
</protein>
<dbReference type="Proteomes" id="UP000311382">
    <property type="component" value="Unassembled WGS sequence"/>
</dbReference>
<evidence type="ECO:0000256" key="1">
    <source>
        <dbReference type="SAM" id="MobiDB-lite"/>
    </source>
</evidence>
<dbReference type="EMBL" id="SOZI01000021">
    <property type="protein sequence ID" value="TNY22733.1"/>
    <property type="molecule type" value="Genomic_DNA"/>
</dbReference>